<name>A3QD21_SHELP</name>
<feature type="region of interest" description="Disordered" evidence="1">
    <location>
        <begin position="392"/>
        <end position="420"/>
    </location>
</feature>
<evidence type="ECO:0000256" key="1">
    <source>
        <dbReference type="SAM" id="MobiDB-lite"/>
    </source>
</evidence>
<feature type="region of interest" description="Disordered" evidence="1">
    <location>
        <begin position="653"/>
        <end position="690"/>
    </location>
</feature>
<evidence type="ECO:0000313" key="3">
    <source>
        <dbReference type="EMBL" id="ABO23369.1"/>
    </source>
</evidence>
<dbReference type="AlphaFoldDB" id="A3QD21"/>
<keyword evidence="2" id="KW-1133">Transmembrane helix</keyword>
<dbReference type="Pfam" id="PF05359">
    <property type="entry name" value="DUF748"/>
    <property type="match status" value="1"/>
</dbReference>
<feature type="compositionally biased region" description="Polar residues" evidence="1">
    <location>
        <begin position="399"/>
        <end position="410"/>
    </location>
</feature>
<gene>
    <name evidence="3" type="ordered locus">Shew_1502</name>
</gene>
<accession>A3QD21</accession>
<dbReference type="HOGENOM" id="CLU_005680_0_0_6"/>
<dbReference type="eggNOG" id="COG2982">
    <property type="taxonomic scope" value="Bacteria"/>
</dbReference>
<keyword evidence="2" id="KW-0472">Membrane</keyword>
<dbReference type="Proteomes" id="UP000001558">
    <property type="component" value="Chromosome"/>
</dbReference>
<dbReference type="OrthoDB" id="9757969at2"/>
<sequence>MSSVPSFFAKLGQKYKQLPKYQRYIGISITLYLTWSLLLGLLLPYLLTQQIPKQLSNQIQRPVSLTQVKINPFTLEVELTDFAIKEKNDQPFVGFKRLGLNIQFWDSLLQQGLSLTDITLENPHAEVKRLESDEALRFNFSDILETLAKNSKAQPEPEPEPEGGKTIPHFILKNLAIVDANLHLLDEITQGEVSYPKVNLKVASFDSHNPIVATKMSGDAAKPKPLEGQSLDAKNDAAQKANRYHMEFHSDRGGKIALKGQVQLTPFELVGDVRLSHIDLPQLWTFVDKAFHVSLDKGYVDFATEYRVAMDDDQLEASTSAGELSFSDLLITHEQRELISLGRFALSGIAADLGQQQVDVAALTSSDLLVNARLDDKGIDLVALLAPIGNGDKAKSTETPKATDNSTASEQAEDTQDANVHDGNVQDATVQVAEADTQEASTDKKTDSQAPSWHAKLEKISLSNYQLNLTEQLFKEENLWQIGQLQLTTGAVDESLSQPIDYQLALAINQSAQVQSQGQIDALAKQVSAELSLEGLGLNWFQNYIAPIVNIKIDDGRLATSGQLLADANGKLNYQGTLQVDDLQVKDLKANKTLVKWQQLDLNQLDFDKEANKLAIDQVTLNKPYGRILINEDRTTNFQDLLVVATDDATADDAAADADQSGAAKPATRKNDKQENDKQEKQAAKKKVTAQTADAAKPMALSINKIVFKDGSTFFADNSLTPNFAASIEQLEGNIANLSSSSEKAAKVDIKGKIDRYAPVVLKGEINPLLEQPYLDLDLSFKHVELTSVNPYSGTYAGYYIDKGLMSLDLKYQLKNNQLVGDNHLVVDQLQLGKKSNSSLATSLPVTLAIALLQDRHGVIDLGLQVSGDLNEPSFSFGSIIATAFTNVITKAVTAPFSLLAGLLGSDDELDKVAFTPGLATLPEESQSLLSKLSKGLADRPKLTVSAKGAVDPVSDSQALMTAKLHQALIAQAQLDDAKFTEAQMPAELTASTFPTTGVLSDALRSLYEKTLQKDPDEVLKEIKQQQAQQDNSAGNKSAEKLSDEELQTRWHIALYNYLVSAQQLDDNALGQLAQSRALAVKQYLIEEAKIEPGRVFVLDSQAALDTSASQALLTLSAE</sequence>
<proteinExistence type="predicted"/>
<dbReference type="InterPro" id="IPR008023">
    <property type="entry name" value="DUF748"/>
</dbReference>
<keyword evidence="2" id="KW-0812">Transmembrane</keyword>
<dbReference type="PANTHER" id="PTHR30441">
    <property type="entry name" value="DUF748 DOMAIN-CONTAINING PROTEIN"/>
    <property type="match status" value="1"/>
</dbReference>
<dbReference type="STRING" id="323850.Shew_1502"/>
<reference evidence="3 4" key="1">
    <citation type="submission" date="2007-03" db="EMBL/GenBank/DDBJ databases">
        <title>Complete sequence of Shewanella loihica PV-4.</title>
        <authorList>
            <consortium name="US DOE Joint Genome Institute"/>
            <person name="Copeland A."/>
            <person name="Lucas S."/>
            <person name="Lapidus A."/>
            <person name="Barry K."/>
            <person name="Detter J.C."/>
            <person name="Glavina del Rio T."/>
            <person name="Hammon N."/>
            <person name="Israni S."/>
            <person name="Dalin E."/>
            <person name="Tice H."/>
            <person name="Pitluck S."/>
            <person name="Chain P."/>
            <person name="Malfatti S."/>
            <person name="Shin M."/>
            <person name="Vergez L."/>
            <person name="Schmutz J."/>
            <person name="Larimer F."/>
            <person name="Land M."/>
            <person name="Hauser L."/>
            <person name="Kyrpides N."/>
            <person name="Mikhailova N."/>
            <person name="Romine M.F."/>
            <person name="Serres G."/>
            <person name="Fredrickson J."/>
            <person name="Tiedje J."/>
            <person name="Richardson P."/>
        </authorList>
    </citation>
    <scope>NUCLEOTIDE SEQUENCE [LARGE SCALE GENOMIC DNA]</scope>
    <source>
        <strain evidence="4">ATCC BAA-1088 / PV-4</strain>
    </source>
</reference>
<evidence type="ECO:0000256" key="2">
    <source>
        <dbReference type="SAM" id="Phobius"/>
    </source>
</evidence>
<dbReference type="InterPro" id="IPR052894">
    <property type="entry name" value="AsmA-related"/>
</dbReference>
<dbReference type="GO" id="GO:0005886">
    <property type="term" value="C:plasma membrane"/>
    <property type="evidence" value="ECO:0007669"/>
    <property type="project" value="TreeGrafter"/>
</dbReference>
<feature type="compositionally biased region" description="Basic and acidic residues" evidence="1">
    <location>
        <begin position="669"/>
        <end position="683"/>
    </location>
</feature>
<dbReference type="EMBL" id="CP000606">
    <property type="protein sequence ID" value="ABO23369.1"/>
    <property type="molecule type" value="Genomic_DNA"/>
</dbReference>
<keyword evidence="4" id="KW-1185">Reference proteome</keyword>
<dbReference type="PANTHER" id="PTHR30441:SF8">
    <property type="entry name" value="DUF748 DOMAIN-CONTAINING PROTEIN"/>
    <property type="match status" value="1"/>
</dbReference>
<evidence type="ECO:0000313" key="4">
    <source>
        <dbReference type="Proteomes" id="UP000001558"/>
    </source>
</evidence>
<dbReference type="GO" id="GO:0090313">
    <property type="term" value="P:regulation of protein targeting to membrane"/>
    <property type="evidence" value="ECO:0007669"/>
    <property type="project" value="TreeGrafter"/>
</dbReference>
<organism evidence="3 4">
    <name type="scientific">Shewanella loihica (strain ATCC BAA-1088 / PV-4)</name>
    <dbReference type="NCBI Taxonomy" id="323850"/>
    <lineage>
        <taxon>Bacteria</taxon>
        <taxon>Pseudomonadati</taxon>
        <taxon>Pseudomonadota</taxon>
        <taxon>Gammaproteobacteria</taxon>
        <taxon>Alteromonadales</taxon>
        <taxon>Shewanellaceae</taxon>
        <taxon>Shewanella</taxon>
    </lineage>
</organism>
<protein>
    <recommendedName>
        <fullName evidence="5">DUF748 domain-containing protein</fullName>
    </recommendedName>
</protein>
<dbReference type="KEGG" id="slo:Shew_1502"/>
<evidence type="ECO:0008006" key="5">
    <source>
        <dbReference type="Google" id="ProtNLM"/>
    </source>
</evidence>
<feature type="transmembrane region" description="Helical" evidence="2">
    <location>
        <begin position="24"/>
        <end position="47"/>
    </location>
</feature>